<keyword evidence="9" id="KW-0378">Hydrolase</keyword>
<dbReference type="InterPro" id="IPR002734">
    <property type="entry name" value="RibDG_C"/>
</dbReference>
<comment type="catalytic activity">
    <reaction evidence="9">
        <text>2,5-diamino-6-hydroxy-4-(5-phosphoribosylamino)-pyrimidine + H2O + H(+) = 5-amino-6-(5-phospho-D-ribosylamino)uracil + NH4(+)</text>
        <dbReference type="Rhea" id="RHEA:21868"/>
        <dbReference type="ChEBI" id="CHEBI:15377"/>
        <dbReference type="ChEBI" id="CHEBI:15378"/>
        <dbReference type="ChEBI" id="CHEBI:28938"/>
        <dbReference type="ChEBI" id="CHEBI:58453"/>
        <dbReference type="ChEBI" id="CHEBI:58614"/>
        <dbReference type="EC" id="3.5.4.26"/>
    </reaction>
</comment>
<dbReference type="RefSeq" id="WP_227117657.1">
    <property type="nucleotide sequence ID" value="NZ_CABUEN010000004.1"/>
</dbReference>
<evidence type="ECO:0000256" key="8">
    <source>
        <dbReference type="ARBA" id="ARBA00023268"/>
    </source>
</evidence>
<keyword evidence="8" id="KW-0511">Multifunctional enzyme</keyword>
<keyword evidence="9 12" id="KW-0479">Metal-binding</keyword>
<comment type="cofactor">
    <cofactor evidence="9 12">
        <name>Zn(2+)</name>
        <dbReference type="ChEBI" id="CHEBI:29105"/>
    </cofactor>
    <text evidence="9 12">Binds 1 zinc ion.</text>
</comment>
<keyword evidence="9" id="KW-0686">Riboflavin biosynthesis</keyword>
<evidence type="ECO:0000256" key="9">
    <source>
        <dbReference type="PIRNR" id="PIRNR006769"/>
    </source>
</evidence>
<keyword evidence="7 9" id="KW-0560">Oxidoreductase</keyword>
<feature type="binding site" evidence="12">
    <location>
        <position position="81"/>
    </location>
    <ligand>
        <name>Zn(2+)</name>
        <dbReference type="ChEBI" id="CHEBI:29105"/>
        <note>catalytic</note>
    </ligand>
</feature>
<evidence type="ECO:0000256" key="6">
    <source>
        <dbReference type="ARBA" id="ARBA00022857"/>
    </source>
</evidence>
<dbReference type="InterPro" id="IPR016193">
    <property type="entry name" value="Cytidine_deaminase-like"/>
</dbReference>
<proteinExistence type="inferred from homology"/>
<evidence type="ECO:0000256" key="5">
    <source>
        <dbReference type="ARBA" id="ARBA00007417"/>
    </source>
</evidence>
<dbReference type="PANTHER" id="PTHR38011">
    <property type="entry name" value="DIHYDROFOLATE REDUCTASE FAMILY PROTEIN (AFU_ORTHOLOGUE AFUA_8G06820)"/>
    <property type="match status" value="1"/>
</dbReference>
<feature type="binding site" evidence="11">
    <location>
        <begin position="308"/>
        <end position="314"/>
    </location>
    <ligand>
        <name>NADP(+)</name>
        <dbReference type="ChEBI" id="CHEBI:58349"/>
    </ligand>
</feature>
<dbReference type="EC" id="3.5.4.26" evidence="9"/>
<evidence type="ECO:0000256" key="1">
    <source>
        <dbReference type="ARBA" id="ARBA00002151"/>
    </source>
</evidence>
<dbReference type="AlphaFoldDB" id="A0A212J304"/>
<gene>
    <name evidence="14" type="ORF">KM92DES2_10455</name>
</gene>
<feature type="binding site" evidence="11">
    <location>
        <position position="231"/>
    </location>
    <ligand>
        <name>NADP(+)</name>
        <dbReference type="ChEBI" id="CHEBI:58349"/>
    </ligand>
</feature>
<dbReference type="GO" id="GO:0008835">
    <property type="term" value="F:diaminohydroxyphosphoribosylaminopyrimidine deaminase activity"/>
    <property type="evidence" value="ECO:0007669"/>
    <property type="project" value="UniProtKB-EC"/>
</dbReference>
<dbReference type="Gene3D" id="3.40.430.10">
    <property type="entry name" value="Dihydrofolate Reductase, subunit A"/>
    <property type="match status" value="1"/>
</dbReference>
<accession>A0A212J304</accession>
<dbReference type="NCBIfam" id="TIGR00326">
    <property type="entry name" value="eubact_ribD"/>
    <property type="match status" value="1"/>
</dbReference>
<name>A0A212J304_9BACT</name>
<dbReference type="GO" id="GO:0008703">
    <property type="term" value="F:5-amino-6-(5-phosphoribosylamino)uracil reductase activity"/>
    <property type="evidence" value="ECO:0007669"/>
    <property type="project" value="UniProtKB-EC"/>
</dbReference>
<comment type="pathway">
    <text evidence="2 9">Cofactor biosynthesis; riboflavin biosynthesis; 5-amino-6-(D-ribitylamino)uracil from GTP: step 2/4.</text>
</comment>
<evidence type="ECO:0000256" key="12">
    <source>
        <dbReference type="PIRSR" id="PIRSR006769-3"/>
    </source>
</evidence>
<evidence type="ECO:0000256" key="4">
    <source>
        <dbReference type="ARBA" id="ARBA00005259"/>
    </source>
</evidence>
<dbReference type="Pfam" id="PF01872">
    <property type="entry name" value="RibD_C"/>
    <property type="match status" value="1"/>
</dbReference>
<feature type="binding site" evidence="12">
    <location>
        <position position="53"/>
    </location>
    <ligand>
        <name>Zn(2+)</name>
        <dbReference type="ChEBI" id="CHEBI:29105"/>
        <note>catalytic</note>
    </ligand>
</feature>
<keyword evidence="9 12" id="KW-0862">Zinc</keyword>
<evidence type="ECO:0000259" key="13">
    <source>
        <dbReference type="PROSITE" id="PS51747"/>
    </source>
</evidence>
<feature type="active site" description="Proton donor" evidence="10">
    <location>
        <position position="55"/>
    </location>
</feature>
<comment type="function">
    <text evidence="1 9">Converts 2,5-diamino-6-(ribosylamino)-4(3h)-pyrimidinone 5'-phosphate into 5-amino-6-(ribosylamino)-2,4(1h,3h)-pyrimidinedione 5'-phosphate.</text>
</comment>
<comment type="similarity">
    <text evidence="5 9">In the C-terminal section; belongs to the HTP reductase family.</text>
</comment>
<dbReference type="EC" id="1.1.1.193" evidence="9"/>
<dbReference type="Pfam" id="PF00383">
    <property type="entry name" value="dCMP_cyt_deam_1"/>
    <property type="match status" value="1"/>
</dbReference>
<dbReference type="SUPFAM" id="SSF53927">
    <property type="entry name" value="Cytidine deaminase-like"/>
    <property type="match status" value="1"/>
</dbReference>
<feature type="binding site" evidence="11">
    <location>
        <position position="173"/>
    </location>
    <ligand>
        <name>substrate</name>
    </ligand>
</feature>
<keyword evidence="6 9" id="KW-0521">NADP</keyword>
<evidence type="ECO:0000256" key="10">
    <source>
        <dbReference type="PIRSR" id="PIRSR006769-1"/>
    </source>
</evidence>
<evidence type="ECO:0000313" key="14">
    <source>
        <dbReference type="EMBL" id="SBV93843.1"/>
    </source>
</evidence>
<feature type="binding site" evidence="11">
    <location>
        <position position="306"/>
    </location>
    <ligand>
        <name>substrate</name>
    </ligand>
</feature>
<dbReference type="PIRSF" id="PIRSF006769">
    <property type="entry name" value="RibD"/>
    <property type="match status" value="1"/>
</dbReference>
<feature type="binding site" evidence="11">
    <location>
        <position position="209"/>
    </location>
    <ligand>
        <name>NADP(+)</name>
        <dbReference type="ChEBI" id="CHEBI:58349"/>
    </ligand>
</feature>
<dbReference type="UniPathway" id="UPA00275">
    <property type="reaction ID" value="UER00401"/>
</dbReference>
<evidence type="ECO:0000256" key="2">
    <source>
        <dbReference type="ARBA" id="ARBA00004882"/>
    </source>
</evidence>
<dbReference type="PROSITE" id="PS51747">
    <property type="entry name" value="CYT_DCMP_DEAMINASES_2"/>
    <property type="match status" value="1"/>
</dbReference>
<comment type="pathway">
    <text evidence="3 9">Cofactor biosynthesis; riboflavin biosynthesis; 5-amino-6-(D-ribitylamino)uracil from GTP: step 3/4.</text>
</comment>
<dbReference type="PANTHER" id="PTHR38011:SF7">
    <property type="entry name" value="2,5-DIAMINO-6-RIBOSYLAMINO-4(3H)-PYRIMIDINONE 5'-PHOSPHATE REDUCTASE"/>
    <property type="match status" value="1"/>
</dbReference>
<dbReference type="CDD" id="cd01284">
    <property type="entry name" value="Riboflavin_deaminase-reductase"/>
    <property type="match status" value="1"/>
</dbReference>
<feature type="binding site" evidence="12">
    <location>
        <position position="90"/>
    </location>
    <ligand>
        <name>Zn(2+)</name>
        <dbReference type="ChEBI" id="CHEBI:29105"/>
        <note>catalytic</note>
    </ligand>
</feature>
<dbReference type="InterPro" id="IPR024072">
    <property type="entry name" value="DHFR-like_dom_sf"/>
</dbReference>
<dbReference type="GO" id="GO:0046872">
    <property type="term" value="F:metal ion binding"/>
    <property type="evidence" value="ECO:0007669"/>
    <property type="project" value="UniProtKB-KW"/>
</dbReference>
<feature type="binding site" evidence="11">
    <location>
        <position position="175"/>
    </location>
    <ligand>
        <name>NADP(+)</name>
        <dbReference type="ChEBI" id="CHEBI:58349"/>
    </ligand>
</feature>
<dbReference type="InterPro" id="IPR004794">
    <property type="entry name" value="Eubact_RibD"/>
</dbReference>
<evidence type="ECO:0000256" key="11">
    <source>
        <dbReference type="PIRSR" id="PIRSR006769-2"/>
    </source>
</evidence>
<organism evidence="14">
    <name type="scientific">uncultured Desulfovibrio sp</name>
    <dbReference type="NCBI Taxonomy" id="167968"/>
    <lineage>
        <taxon>Bacteria</taxon>
        <taxon>Pseudomonadati</taxon>
        <taxon>Thermodesulfobacteriota</taxon>
        <taxon>Desulfovibrionia</taxon>
        <taxon>Desulfovibrionales</taxon>
        <taxon>Desulfovibrionaceae</taxon>
        <taxon>Desulfovibrio</taxon>
        <taxon>environmental samples</taxon>
    </lineage>
</organism>
<feature type="binding site" evidence="11">
    <location>
        <position position="159"/>
    </location>
    <ligand>
        <name>NADP(+)</name>
        <dbReference type="ChEBI" id="CHEBI:58349"/>
    </ligand>
</feature>
<feature type="binding site" evidence="11">
    <location>
        <position position="189"/>
    </location>
    <ligand>
        <name>substrate</name>
    </ligand>
</feature>
<dbReference type="SUPFAM" id="SSF53597">
    <property type="entry name" value="Dihydrofolate reductase-like"/>
    <property type="match status" value="1"/>
</dbReference>
<comment type="similarity">
    <text evidence="4 9">In the N-terminal section; belongs to the cytidine and deoxycytidylate deaminase family.</text>
</comment>
<dbReference type="InterPro" id="IPR002125">
    <property type="entry name" value="CMP_dCMP_dom"/>
</dbReference>
<evidence type="ECO:0000256" key="3">
    <source>
        <dbReference type="ARBA" id="ARBA00004910"/>
    </source>
</evidence>
<evidence type="ECO:0000256" key="7">
    <source>
        <dbReference type="ARBA" id="ARBA00023002"/>
    </source>
</evidence>
<feature type="domain" description="CMP/dCMP-type deaminase" evidence="13">
    <location>
        <begin position="4"/>
        <end position="128"/>
    </location>
</feature>
<reference evidence="14" key="1">
    <citation type="submission" date="2016-04" db="EMBL/GenBank/DDBJ databases">
        <authorList>
            <person name="Evans L.H."/>
            <person name="Alamgir A."/>
            <person name="Owens N."/>
            <person name="Weber N.D."/>
            <person name="Virtaneva K."/>
            <person name="Barbian K."/>
            <person name="Babar A."/>
            <person name="Rosenke K."/>
        </authorList>
    </citation>
    <scope>NUCLEOTIDE SEQUENCE</scope>
    <source>
        <strain evidence="14">92-2</strain>
    </source>
</reference>
<protein>
    <recommendedName>
        <fullName evidence="9">Riboflavin biosynthesis protein RibD</fullName>
    </recommendedName>
    <domain>
        <recommendedName>
            <fullName evidence="9">Diaminohydroxyphosphoribosylaminopyrimidine deaminase</fullName>
            <shortName evidence="9">DRAP deaminase</shortName>
            <ecNumber evidence="9">3.5.4.26</ecNumber>
        </recommendedName>
        <alternativeName>
            <fullName evidence="9">Riboflavin-specific deaminase</fullName>
        </alternativeName>
    </domain>
    <domain>
        <recommendedName>
            <fullName evidence="9">5-amino-6-(5-phosphoribosylamino)uracil reductase</fullName>
            <ecNumber evidence="9">1.1.1.193</ecNumber>
        </recommendedName>
        <alternativeName>
            <fullName evidence="9">HTP reductase</fullName>
        </alternativeName>
    </domain>
</protein>
<feature type="binding site" evidence="11">
    <location>
        <position position="205"/>
    </location>
    <ligand>
        <name>NADP(+)</name>
        <dbReference type="ChEBI" id="CHEBI:58349"/>
    </ligand>
</feature>
<dbReference type="InterPro" id="IPR050765">
    <property type="entry name" value="Riboflavin_Biosynth_HTPR"/>
</dbReference>
<comment type="catalytic activity">
    <reaction evidence="9">
        <text>5-amino-6-(5-phospho-D-ribitylamino)uracil + NADP(+) = 5-amino-6-(5-phospho-D-ribosylamino)uracil + NADPH + H(+)</text>
        <dbReference type="Rhea" id="RHEA:17845"/>
        <dbReference type="ChEBI" id="CHEBI:15378"/>
        <dbReference type="ChEBI" id="CHEBI:57783"/>
        <dbReference type="ChEBI" id="CHEBI:58349"/>
        <dbReference type="ChEBI" id="CHEBI:58421"/>
        <dbReference type="ChEBI" id="CHEBI:58453"/>
        <dbReference type="EC" id="1.1.1.193"/>
    </reaction>
</comment>
<dbReference type="EMBL" id="FLUP01000001">
    <property type="protein sequence ID" value="SBV93843.1"/>
    <property type="molecule type" value="Genomic_DNA"/>
</dbReference>
<feature type="binding site" evidence="11">
    <location>
        <position position="213"/>
    </location>
    <ligand>
        <name>substrate</name>
    </ligand>
</feature>
<sequence length="380" mass="40856">MSELDFVPFMREAIDLAEQGRWHACPNPTVGAVLVRDGQIVARGWHHAAGEDHAEVDCIKDAASHGVNPAECTLVVTLEPCCHQGKTPPCTEAIKAAGIKKVVVGLADVNPVACGGACQLRESGVEVIEGVCEQECRDLVADFLIWQQHKRPYVMLKMAATLDGRIATRKGQSKWISCDKSREEVQELRAGIGLCGGAILVGGGTFRTDNPQLTVRGENAGPQPLACVLTSRLPQPDADFHLLKDRPEQTVFMVSPAAAASTTAKALRDIGVRVLALGPGMHGGPDFPNLLRAVWEELHCPYMLCEGGGHLALSLLEAGLVDDFRLHLAPMILGDEDALPLFSGRAPLSLEEALRMRVSNTHLCGEDIHIHLRPLEAAKA</sequence>
<feature type="binding site" evidence="11">
    <location>
        <position position="216"/>
    </location>
    <ligand>
        <name>substrate</name>
    </ligand>
</feature>
<dbReference type="GO" id="GO:0009231">
    <property type="term" value="P:riboflavin biosynthetic process"/>
    <property type="evidence" value="ECO:0007669"/>
    <property type="project" value="UniProtKB-UniPathway"/>
</dbReference>
<dbReference type="Gene3D" id="3.40.140.10">
    <property type="entry name" value="Cytidine Deaminase, domain 2"/>
    <property type="match status" value="1"/>
</dbReference>